<dbReference type="InterPro" id="IPR051393">
    <property type="entry name" value="ABC_transporter_permease"/>
</dbReference>
<feature type="transmembrane region" description="Helical" evidence="7">
    <location>
        <begin position="163"/>
        <end position="182"/>
    </location>
</feature>
<keyword evidence="6 7" id="KW-0472">Membrane</keyword>
<keyword evidence="4 7" id="KW-0812">Transmembrane</keyword>
<protein>
    <submittedName>
        <fullName evidence="9">Sugar ABC transporter permease</fullName>
    </submittedName>
</protein>
<keyword evidence="10" id="KW-1185">Reference proteome</keyword>
<evidence type="ECO:0000313" key="10">
    <source>
        <dbReference type="Proteomes" id="UP000693972"/>
    </source>
</evidence>
<dbReference type="RefSeq" id="WP_257893200.1">
    <property type="nucleotide sequence ID" value="NZ_JAIMBW010000001.1"/>
</dbReference>
<dbReference type="AlphaFoldDB" id="A0A975YEF3"/>
<dbReference type="InterPro" id="IPR000515">
    <property type="entry name" value="MetI-like"/>
</dbReference>
<dbReference type="CDD" id="cd06261">
    <property type="entry name" value="TM_PBP2"/>
    <property type="match status" value="1"/>
</dbReference>
<feature type="transmembrane region" description="Helical" evidence="7">
    <location>
        <begin position="63"/>
        <end position="90"/>
    </location>
</feature>
<dbReference type="EMBL" id="CP078073">
    <property type="protein sequence ID" value="QXL86240.1"/>
    <property type="molecule type" value="Genomic_DNA"/>
</dbReference>
<organism evidence="9">
    <name type="scientific">Gymnodinialimonas phycosphaerae</name>
    <dbReference type="NCBI Taxonomy" id="2841589"/>
    <lineage>
        <taxon>Bacteria</taxon>
        <taxon>Pseudomonadati</taxon>
        <taxon>Pseudomonadota</taxon>
        <taxon>Alphaproteobacteria</taxon>
        <taxon>Rhodobacterales</taxon>
        <taxon>Paracoccaceae</taxon>
        <taxon>Gymnodinialimonas</taxon>
    </lineage>
</organism>
<dbReference type="GO" id="GO:0055085">
    <property type="term" value="P:transmembrane transport"/>
    <property type="evidence" value="ECO:0007669"/>
    <property type="project" value="InterPro"/>
</dbReference>
<feature type="transmembrane region" description="Helical" evidence="7">
    <location>
        <begin position="255"/>
        <end position="275"/>
    </location>
</feature>
<proteinExistence type="inferred from homology"/>
<evidence type="ECO:0000256" key="5">
    <source>
        <dbReference type="ARBA" id="ARBA00022989"/>
    </source>
</evidence>
<name>A0A975YEF3_9RHOB</name>
<feature type="transmembrane region" description="Helical" evidence="7">
    <location>
        <begin position="203"/>
        <end position="226"/>
    </location>
</feature>
<evidence type="ECO:0000256" key="3">
    <source>
        <dbReference type="ARBA" id="ARBA00022475"/>
    </source>
</evidence>
<comment type="similarity">
    <text evidence="7">Belongs to the binding-protein-dependent transport system permease family.</text>
</comment>
<dbReference type="InterPro" id="IPR035906">
    <property type="entry name" value="MetI-like_sf"/>
</dbReference>
<reference evidence="9 10" key="1">
    <citation type="submission" date="2021-07" db="EMBL/GenBank/DDBJ databases">
        <title>Karlodiniumbacter phycospheric gen. nov., sp. nov., a phycosphere bacterium isolated from karlodinium veneficum.</title>
        <authorList>
            <person name="Peng Y."/>
            <person name="Jiang L."/>
            <person name="Lee J."/>
        </authorList>
    </citation>
    <scope>NUCLEOTIDE SEQUENCE</scope>
    <source>
        <strain evidence="9 10">N5</strain>
    </source>
</reference>
<keyword evidence="3" id="KW-1003">Cell membrane</keyword>
<accession>A0A975YEF3</accession>
<dbReference type="Gene3D" id="1.10.3720.10">
    <property type="entry name" value="MetI-like"/>
    <property type="match status" value="1"/>
</dbReference>
<feature type="transmembrane region" description="Helical" evidence="7">
    <location>
        <begin position="7"/>
        <end position="30"/>
    </location>
</feature>
<evidence type="ECO:0000256" key="1">
    <source>
        <dbReference type="ARBA" id="ARBA00004651"/>
    </source>
</evidence>
<dbReference type="Pfam" id="PF00528">
    <property type="entry name" value="BPD_transp_1"/>
    <property type="match status" value="1"/>
</dbReference>
<evidence type="ECO:0000256" key="6">
    <source>
        <dbReference type="ARBA" id="ARBA00023136"/>
    </source>
</evidence>
<evidence type="ECO:0000259" key="8">
    <source>
        <dbReference type="PROSITE" id="PS50928"/>
    </source>
</evidence>
<sequence length="289" mass="32229">MTRLSPYLFVLPACLILGLFVYWPIVYSVWLSVHRWDFLMPQPEFIGARNYVVMLTSGQFQNALWNTVLFTLISVPPTLGLALAVAVLVAPPTRPNRLLRSVYFMPTVMSAVAIGVIFDWMMNTEIGTFNRVLNALGLPAVRWLSDPDVALFSLAIVEVWKQFGYSVVIYAAALQAIPTALYEAARMDGARSWHQFRDVTFPLVMPTTFFLLILSVINGFQVYTFVEVMTQGGPARATEVILYYLIRVGFDGANVGLGSAVALFLFALLIGITVLKIVTIGRKVHYGYD</sequence>
<dbReference type="PANTHER" id="PTHR30193:SF37">
    <property type="entry name" value="INNER MEMBRANE ABC TRANSPORTER PERMEASE PROTEIN YCJO"/>
    <property type="match status" value="1"/>
</dbReference>
<dbReference type="GO" id="GO:0005886">
    <property type="term" value="C:plasma membrane"/>
    <property type="evidence" value="ECO:0007669"/>
    <property type="project" value="UniProtKB-SubCell"/>
</dbReference>
<evidence type="ECO:0000256" key="4">
    <source>
        <dbReference type="ARBA" id="ARBA00022692"/>
    </source>
</evidence>
<feature type="domain" description="ABC transmembrane type-1" evidence="8">
    <location>
        <begin position="64"/>
        <end position="276"/>
    </location>
</feature>
<keyword evidence="2 7" id="KW-0813">Transport</keyword>
<dbReference type="PROSITE" id="PS50928">
    <property type="entry name" value="ABC_TM1"/>
    <property type="match status" value="1"/>
</dbReference>
<evidence type="ECO:0000256" key="2">
    <source>
        <dbReference type="ARBA" id="ARBA00022448"/>
    </source>
</evidence>
<evidence type="ECO:0000256" key="7">
    <source>
        <dbReference type="RuleBase" id="RU363032"/>
    </source>
</evidence>
<dbReference type="Proteomes" id="UP000693972">
    <property type="component" value="Unassembled WGS sequence"/>
</dbReference>
<comment type="subcellular location">
    <subcellularLocation>
        <location evidence="1 7">Cell membrane</location>
        <topology evidence="1 7">Multi-pass membrane protein</topology>
    </subcellularLocation>
</comment>
<dbReference type="SUPFAM" id="SSF161098">
    <property type="entry name" value="MetI-like"/>
    <property type="match status" value="1"/>
</dbReference>
<keyword evidence="5 7" id="KW-1133">Transmembrane helix</keyword>
<dbReference type="EMBL" id="JAIMBW010000001">
    <property type="protein sequence ID" value="MBY4893525.1"/>
    <property type="molecule type" value="Genomic_DNA"/>
</dbReference>
<feature type="transmembrane region" description="Helical" evidence="7">
    <location>
        <begin position="102"/>
        <end position="122"/>
    </location>
</feature>
<evidence type="ECO:0000313" key="9">
    <source>
        <dbReference type="EMBL" id="QXL86240.1"/>
    </source>
</evidence>
<dbReference type="PANTHER" id="PTHR30193">
    <property type="entry name" value="ABC TRANSPORTER PERMEASE PROTEIN"/>
    <property type="match status" value="1"/>
</dbReference>
<gene>
    <name evidence="9" type="ORF">KUL25_12205</name>
</gene>